<dbReference type="AlphaFoldDB" id="D5X4D7"/>
<dbReference type="Pfam" id="PF00535">
    <property type="entry name" value="Glycos_transf_2"/>
    <property type="match status" value="1"/>
</dbReference>
<dbReference type="GO" id="GO:0016757">
    <property type="term" value="F:glycosyltransferase activity"/>
    <property type="evidence" value="ECO:0007669"/>
    <property type="project" value="UniProtKB-KW"/>
</dbReference>
<sequence length="328" mass="36017">MNQASAAEVTVVIVTWNAAEVIGRCLEALQQQTLQPRSIMVVDNASTDETAAIVARFAHVRWVALPQNTGFARANNLAASQCQTPWVALLNPDAFARPDWLANLMSEAARQPHIAALGSLQLQNESSGLLDGEGDALHCSGLIWRRGHGCPTRGLAQRRSPEAVFSVCAAAALYQRAAFEKVGGFDEDFFCYGEDVDLGFRLRLAGYAAVQVPAAQVVHLGSVLTGGRRSSFSVFYGQRNLLWIYVKNMPGWMFWLLLPLHAAMHLAQIARFCAAGHCRTVVKAKIQALGALPKMWEKRRAIQASRVASPAQIWKLVDKRLIPRRCDD</sequence>
<accession>D5X4D7</accession>
<evidence type="ECO:0000256" key="2">
    <source>
        <dbReference type="ARBA" id="ARBA00022676"/>
    </source>
</evidence>
<dbReference type="STRING" id="75379.Tint_0326"/>
<keyword evidence="2" id="KW-0328">Glycosyltransferase</keyword>
<comment type="similarity">
    <text evidence="1">Belongs to the glycosyltransferase 2 family.</text>
</comment>
<dbReference type="BioCyc" id="TINT75379:TINT_RS01645-MONOMER"/>
<gene>
    <name evidence="5" type="ordered locus">Tint_0326</name>
</gene>
<dbReference type="SUPFAM" id="SSF53448">
    <property type="entry name" value="Nucleotide-diphospho-sugar transferases"/>
    <property type="match status" value="1"/>
</dbReference>
<dbReference type="CDD" id="cd04186">
    <property type="entry name" value="GT_2_like_c"/>
    <property type="match status" value="1"/>
</dbReference>
<dbReference type="CAZy" id="GT2">
    <property type="family name" value="Glycosyltransferase Family 2"/>
</dbReference>
<proteinExistence type="inferred from homology"/>
<dbReference type="InterPro" id="IPR001173">
    <property type="entry name" value="Glyco_trans_2-like"/>
</dbReference>
<keyword evidence="3 5" id="KW-0808">Transferase</keyword>
<dbReference type="Gene3D" id="3.90.550.10">
    <property type="entry name" value="Spore Coat Polysaccharide Biosynthesis Protein SpsA, Chain A"/>
    <property type="match status" value="1"/>
</dbReference>
<reference evidence="5" key="1">
    <citation type="submission" date="2010-04" db="EMBL/GenBank/DDBJ databases">
        <title>Complete sequence of Thiomonas intermedia K12.</title>
        <authorList>
            <consortium name="US DOE Joint Genome Institute"/>
            <person name="Lucas S."/>
            <person name="Copeland A."/>
            <person name="Lapidus A."/>
            <person name="Cheng J.-F."/>
            <person name="Bruce D."/>
            <person name="Goodwin L."/>
            <person name="Pitluck S."/>
            <person name="Davenport K."/>
            <person name="Detter J.C."/>
            <person name="Han C."/>
            <person name="Tapia R."/>
            <person name="Land M."/>
            <person name="Hauser L."/>
            <person name="Kyrpides N."/>
            <person name="Ovchinnikova G."/>
            <person name="Kerfeld C.A."/>
            <person name="Cannon G.C."/>
            <person name="Heinhorst S."/>
            <person name="Woyke T."/>
        </authorList>
    </citation>
    <scope>NUCLEOTIDE SEQUENCE [LARGE SCALE GENOMIC DNA]</scope>
    <source>
        <strain evidence="5">K12</strain>
    </source>
</reference>
<evidence type="ECO:0000259" key="4">
    <source>
        <dbReference type="Pfam" id="PF00535"/>
    </source>
</evidence>
<dbReference type="InterPro" id="IPR029044">
    <property type="entry name" value="Nucleotide-diphossugar_trans"/>
</dbReference>
<evidence type="ECO:0000256" key="1">
    <source>
        <dbReference type="ARBA" id="ARBA00006739"/>
    </source>
</evidence>
<dbReference type="EMBL" id="CP002021">
    <property type="protein sequence ID" value="ADG29738.1"/>
    <property type="molecule type" value="Genomic_DNA"/>
</dbReference>
<evidence type="ECO:0000313" key="5">
    <source>
        <dbReference type="EMBL" id="ADG29738.1"/>
    </source>
</evidence>
<dbReference type="HOGENOM" id="CLU_023845_4_0_4"/>
<feature type="domain" description="Glycosyltransferase 2-like" evidence="4">
    <location>
        <begin position="10"/>
        <end position="182"/>
    </location>
</feature>
<protein>
    <submittedName>
        <fullName evidence="5">Glycosyl transferase family 2</fullName>
    </submittedName>
</protein>
<dbReference type="PANTHER" id="PTHR43179">
    <property type="entry name" value="RHAMNOSYLTRANSFERASE WBBL"/>
    <property type="match status" value="1"/>
</dbReference>
<dbReference type="KEGG" id="tin:Tint_0326"/>
<dbReference type="PANTHER" id="PTHR43179:SF12">
    <property type="entry name" value="GALACTOFURANOSYLTRANSFERASE GLFT2"/>
    <property type="match status" value="1"/>
</dbReference>
<dbReference type="eggNOG" id="COG1216">
    <property type="taxonomic scope" value="Bacteria"/>
</dbReference>
<organism evidence="5">
    <name type="scientific">Thiomonas intermedia (strain K12)</name>
    <name type="common">Thiobacillus intermedius</name>
    <dbReference type="NCBI Taxonomy" id="75379"/>
    <lineage>
        <taxon>Bacteria</taxon>
        <taxon>Pseudomonadati</taxon>
        <taxon>Pseudomonadota</taxon>
        <taxon>Betaproteobacteria</taxon>
        <taxon>Burkholderiales</taxon>
        <taxon>Thiomonas</taxon>
    </lineage>
</organism>
<evidence type="ECO:0000256" key="3">
    <source>
        <dbReference type="ARBA" id="ARBA00022679"/>
    </source>
</evidence>
<name>D5X4D7_THIK1</name>